<dbReference type="SUPFAM" id="SSF52058">
    <property type="entry name" value="L domain-like"/>
    <property type="match status" value="1"/>
</dbReference>
<dbReference type="InterPro" id="IPR032675">
    <property type="entry name" value="LRR_dom_sf"/>
</dbReference>
<dbReference type="InterPro" id="IPR005046">
    <property type="entry name" value="DUF285"/>
</dbReference>
<evidence type="ECO:0000313" key="5">
    <source>
        <dbReference type="Proteomes" id="UP000033166"/>
    </source>
</evidence>
<dbReference type="InterPro" id="IPR009459">
    <property type="entry name" value="MucBP_dom"/>
</dbReference>
<evidence type="ECO:0000256" key="1">
    <source>
        <dbReference type="ARBA" id="ARBA00022737"/>
    </source>
</evidence>
<feature type="domain" description="MucBP" evidence="3">
    <location>
        <begin position="847"/>
        <end position="908"/>
    </location>
</feature>
<accession>A0A0D6DV43</accession>
<dbReference type="RefSeq" id="WP_047914660.1">
    <property type="nucleotide sequence ID" value="NZ_LN774769.1"/>
</dbReference>
<feature type="domain" description="MucBP" evidence="3">
    <location>
        <begin position="426"/>
        <end position="488"/>
    </location>
</feature>
<keyword evidence="1" id="KW-0677">Repeat</keyword>
<evidence type="ECO:0000256" key="2">
    <source>
        <dbReference type="SAM" id="MobiDB-lite"/>
    </source>
</evidence>
<feature type="domain" description="MucBP" evidence="3">
    <location>
        <begin position="917"/>
        <end position="979"/>
    </location>
</feature>
<dbReference type="NCBIfam" id="TIGR02167">
    <property type="entry name" value="Liste_lipo_26"/>
    <property type="match status" value="5"/>
</dbReference>
<reference evidence="5" key="1">
    <citation type="submission" date="2015-01" db="EMBL/GenBank/DDBJ databases">
        <authorList>
            <person name="Andreevskaya M."/>
        </authorList>
    </citation>
    <scope>NUCLEOTIDE SEQUENCE [LARGE SCALE GENOMIC DNA]</scope>
    <source>
        <strain evidence="5">MKFS47</strain>
    </source>
</reference>
<name>A0A0D6DV43_9LACT</name>
<dbReference type="Pfam" id="PF03382">
    <property type="entry name" value="DUF285"/>
    <property type="match status" value="1"/>
</dbReference>
<proteinExistence type="predicted"/>
<dbReference type="STRING" id="1364.LP2241_10144"/>
<feature type="domain" description="MucBP" evidence="3">
    <location>
        <begin position="636"/>
        <end position="696"/>
    </location>
</feature>
<dbReference type="EMBL" id="LN774769">
    <property type="protein sequence ID" value="CEN27370.1"/>
    <property type="molecule type" value="Genomic_DNA"/>
</dbReference>
<dbReference type="Gene3D" id="3.80.10.10">
    <property type="entry name" value="Ribonuclease Inhibitor"/>
    <property type="match status" value="1"/>
</dbReference>
<feature type="domain" description="MucBP" evidence="3">
    <location>
        <begin position="566"/>
        <end position="626"/>
    </location>
</feature>
<dbReference type="AlphaFoldDB" id="A0A0D6DV43"/>
<dbReference type="InterPro" id="IPR011889">
    <property type="entry name" value="Liste_lipo_26"/>
</dbReference>
<dbReference type="Gene3D" id="3.10.20.320">
    <property type="entry name" value="Putative peptidoglycan bound protein (lpxtg motif)"/>
    <property type="match status" value="8"/>
</dbReference>
<protein>
    <submittedName>
        <fullName evidence="4">Cell surface protein, DUF285-containing</fullName>
    </submittedName>
</protein>
<feature type="domain" description="MucBP" evidence="3">
    <location>
        <begin position="707"/>
        <end position="768"/>
    </location>
</feature>
<dbReference type="Pfam" id="PF06458">
    <property type="entry name" value="MucBP"/>
    <property type="match status" value="8"/>
</dbReference>
<feature type="domain" description="MucBP" evidence="3">
    <location>
        <begin position="495"/>
        <end position="556"/>
    </location>
</feature>
<dbReference type="Proteomes" id="UP000033166">
    <property type="component" value="Chromosome I"/>
</dbReference>
<feature type="domain" description="MucBP" evidence="3">
    <location>
        <begin position="777"/>
        <end position="838"/>
    </location>
</feature>
<gene>
    <name evidence="4" type="ORF">LACPI_0170</name>
</gene>
<sequence>MRKKENRLLDFTPTRKIKGISGLILCGVLLTHTTATSATTLLETKAQLPDPKTTYQNLPETASLSTFDKLIKQNVSPQPSTEKKLDNPNTTSVDNLEKASVANPDLQKGVWGTCPVTLDEVGNLTVGAGELSRTFPFNNGDKSNITSITLTGPVVAPINSSGLLSFGNILFIKGMENLDTTQVTDMSQMFYGNGRMGSLDVSQLNTDKVTNMRAMFASSYNLSLFGLSQLNTANVTDMGAMFASCDAMTSLDLSNFDTSNVTNMQQMFSRSEGLEALDLSNFDTSKVTNMQYMFDNCKALETLDLSNFNTANVTDMQYMFAGSSKLTTLNLSNFDLTSINGDNAYGMFSKLTSLSKLTLGTKIRLKSYMSLPKSDNSLRWRDIGQGTEESPQGKNIWTATELLQNYDPEKHSGTYILTDNPLEAKKLTINYVDEAGNPLLVSRMQEGFVGDLVNISVYRVEIEGYRIKEIIGNIVKLTDQEQTLTFVYSKNKATLTINYVDEAGNQILDPKTYEGLVGDRINLETYEVEIDGYSFKKTTNKITEFTDKKQAVTLIYSKNEVKAFLTINYVDEAGNQILDPKTYEGVVGEKVNLKTYEKKIDGYSFKKTSNKITEFTDKKQAVTLIYSKNEVKSFLTINYVDEAGKQILDPKVYEGVVGERINLETYTKIIAGYSFKKTTNKITEFTDKKQTLTLVYSKDKIKTIASLTVKYVDETGKQLLNFKTHNGFVGDLVDLSGYRETIDGYTFKRFDNEITELANTEQTVTLVYSKNEVKASLTINYVDEAGNQILDPKIYNGVVGEKVNLKTYEKKIDGYSFKKTTNAITELTDKNQTVTLIYSKNEVKATLTINYVDEAGNQILDPKIYNGVVGEKVNLKTYEKKIDGYSFKKTTNAITELTDKKQTVTLVYSKNEVKASLTINYVDEAGNQILDPKIYNGVVGEKVNLKTYEKKIDGYSFKGFENKITELTDAKQTITLIYTVAMSDAPSDDNSDKTQNKLPKGANRLLLKVNTHIF</sequence>
<organism evidence="4 5">
    <name type="scientific">Pseudolactococcus piscium MKFS47</name>
    <dbReference type="NCBI Taxonomy" id="297352"/>
    <lineage>
        <taxon>Bacteria</taxon>
        <taxon>Bacillati</taxon>
        <taxon>Bacillota</taxon>
        <taxon>Bacilli</taxon>
        <taxon>Lactobacillales</taxon>
        <taxon>Streptococcaceae</taxon>
        <taxon>Pseudolactococcus</taxon>
    </lineage>
</organism>
<evidence type="ECO:0000259" key="3">
    <source>
        <dbReference type="Pfam" id="PF06458"/>
    </source>
</evidence>
<feature type="region of interest" description="Disordered" evidence="2">
    <location>
        <begin position="75"/>
        <end position="94"/>
    </location>
</feature>
<evidence type="ECO:0000313" key="4">
    <source>
        <dbReference type="EMBL" id="CEN27370.1"/>
    </source>
</evidence>
<dbReference type="KEGG" id="lpk:LACPI_0170"/>
<dbReference type="HOGENOM" id="CLU_285695_0_0_9"/>